<evidence type="ECO:0000256" key="4">
    <source>
        <dbReference type="ARBA" id="ARBA00022496"/>
    </source>
</evidence>
<accession>A0A7Y9XT47</accession>
<keyword evidence="4" id="KW-0410">Iron transport</keyword>
<dbReference type="Proteomes" id="UP000522081">
    <property type="component" value="Unassembled WGS sequence"/>
</dbReference>
<evidence type="ECO:0000256" key="13">
    <source>
        <dbReference type="SAM" id="SignalP"/>
    </source>
</evidence>
<keyword evidence="10 11" id="KW-0998">Cell outer membrane</keyword>
<keyword evidence="9 11" id="KW-0472">Membrane</keyword>
<comment type="similarity">
    <text evidence="11 12">Belongs to the TonB-dependent receptor family.</text>
</comment>
<evidence type="ECO:0000256" key="2">
    <source>
        <dbReference type="ARBA" id="ARBA00022448"/>
    </source>
</evidence>
<dbReference type="AlphaFoldDB" id="A0A7Y9XT47"/>
<gene>
    <name evidence="16" type="ORF">FHS75_000365</name>
</gene>
<dbReference type="CDD" id="cd01347">
    <property type="entry name" value="ligand_gated_channel"/>
    <property type="match status" value="1"/>
</dbReference>
<feature type="chain" id="PRO_5030972299" evidence="13">
    <location>
        <begin position="28"/>
        <end position="765"/>
    </location>
</feature>
<keyword evidence="17" id="KW-1185">Reference proteome</keyword>
<comment type="caution">
    <text evidence="16">The sequence shown here is derived from an EMBL/GenBank/DDBJ whole genome shotgun (WGS) entry which is preliminary data.</text>
</comment>
<keyword evidence="8 12" id="KW-0798">TonB box</keyword>
<dbReference type="GO" id="GO:0009279">
    <property type="term" value="C:cell outer membrane"/>
    <property type="evidence" value="ECO:0007669"/>
    <property type="project" value="UniProtKB-SubCell"/>
</dbReference>
<dbReference type="GO" id="GO:0006826">
    <property type="term" value="P:iron ion transport"/>
    <property type="evidence" value="ECO:0007669"/>
    <property type="project" value="UniProtKB-KW"/>
</dbReference>
<dbReference type="SUPFAM" id="SSF56935">
    <property type="entry name" value="Porins"/>
    <property type="match status" value="1"/>
</dbReference>
<dbReference type="PROSITE" id="PS52016">
    <property type="entry name" value="TONB_DEPENDENT_REC_3"/>
    <property type="match status" value="1"/>
</dbReference>
<proteinExistence type="inferred from homology"/>
<sequence length="765" mass="83412">MRKNFARRLVSVALASSAISIAAPALAQEVDTDTVTDPEGPTNVGGPIAQSANEIIVTARRRNESLQETPVAVTAINAAMLENKGTLNIGELQGQAPNLLITQQAAGASAANLSIRGLTYADVEKSQEPTVGVVVDGVFLGTSTGQFLDFFDVEQIEVLRGPQGTLFGRNTIGGVINIRRTRPTMELGGKFEYQRSKFNTEAIRAVMNFGLADGMIGIKPFWFRSESDGFYTQAQTGERRGGYKNDTYGVAIAVQPSDNFDILITGEKLESTYDPVTVSIARTGELFCDFVPAEECNRNTTTDLYTTFLGDQGGKYSAPALTVEANLEVADIKFTSVTGYRKSSENQLQDFDTYSVDLYVGRRIQSYEQFSQELRASGDFGSRFDYVVGLYYFKSDYSLTQYTKVFGFSEGVDPRDFDSDPQLVDGGVKSYAVFGDFNWEFIDRFRLSFGGRYTHDKKYLNNGFLLSGLIGEGRDTFKKFTPKVGIDFRPNDDLMFYASWSQGFRSGGFSPRAQTAETAALSFSPEVVDSYEVGAKMELFDRLLAFNIAGFVSKYDGLQQNTTIPGGPTGNQTITSNVGSATIKGIEADFTVTPTYGLRINGAIGWLDAEFDDFIAGNTLDGATLLPFDYSNNEPIYSPDLTASFGATYTQPVGAAELVASVNYRFIDRYDQQISLGGVTGDLVNGPVVVTGNAPQVRTDKQNLLDASLTVNFELGGTVEAYATAFARNLLDDRGMTSGFTVAGLWSFATAREPRTYGFTVGMRF</sequence>
<reference evidence="16 17" key="1">
    <citation type="submission" date="2020-07" db="EMBL/GenBank/DDBJ databases">
        <title>Genomic Encyclopedia of Type Strains, Phase IV (KMG-IV): sequencing the most valuable type-strain genomes for metagenomic binning, comparative biology and taxonomic classification.</title>
        <authorList>
            <person name="Goeker M."/>
        </authorList>
    </citation>
    <scope>NUCLEOTIDE SEQUENCE [LARGE SCALE GENOMIC DNA]</scope>
    <source>
        <strain evidence="16 17">DSM 29043</strain>
    </source>
</reference>
<keyword evidence="6" id="KW-0408">Iron</keyword>
<keyword evidence="3 11" id="KW-1134">Transmembrane beta strand</keyword>
<protein>
    <submittedName>
        <fullName evidence="16">Iron complex outermembrane receptor protein</fullName>
    </submittedName>
</protein>
<evidence type="ECO:0000259" key="14">
    <source>
        <dbReference type="Pfam" id="PF00593"/>
    </source>
</evidence>
<evidence type="ECO:0000259" key="15">
    <source>
        <dbReference type="Pfam" id="PF07715"/>
    </source>
</evidence>
<dbReference type="Pfam" id="PF00593">
    <property type="entry name" value="TonB_dep_Rec_b-barrel"/>
    <property type="match status" value="1"/>
</dbReference>
<evidence type="ECO:0000256" key="9">
    <source>
        <dbReference type="ARBA" id="ARBA00023136"/>
    </source>
</evidence>
<evidence type="ECO:0000256" key="3">
    <source>
        <dbReference type="ARBA" id="ARBA00022452"/>
    </source>
</evidence>
<evidence type="ECO:0000256" key="8">
    <source>
        <dbReference type="ARBA" id="ARBA00023077"/>
    </source>
</evidence>
<evidence type="ECO:0000313" key="17">
    <source>
        <dbReference type="Proteomes" id="UP000522081"/>
    </source>
</evidence>
<keyword evidence="13" id="KW-0732">Signal</keyword>
<dbReference type="InterPro" id="IPR039426">
    <property type="entry name" value="TonB-dep_rcpt-like"/>
</dbReference>
<keyword evidence="2 11" id="KW-0813">Transport</keyword>
<evidence type="ECO:0000256" key="7">
    <source>
        <dbReference type="ARBA" id="ARBA00023065"/>
    </source>
</evidence>
<organism evidence="16 17">
    <name type="scientific">Novosphingobium marinum</name>
    <dbReference type="NCBI Taxonomy" id="1514948"/>
    <lineage>
        <taxon>Bacteria</taxon>
        <taxon>Pseudomonadati</taxon>
        <taxon>Pseudomonadota</taxon>
        <taxon>Alphaproteobacteria</taxon>
        <taxon>Sphingomonadales</taxon>
        <taxon>Sphingomonadaceae</taxon>
        <taxon>Novosphingobium</taxon>
    </lineage>
</organism>
<evidence type="ECO:0000256" key="1">
    <source>
        <dbReference type="ARBA" id="ARBA00004571"/>
    </source>
</evidence>
<dbReference type="InterPro" id="IPR036942">
    <property type="entry name" value="Beta-barrel_TonB_sf"/>
</dbReference>
<feature type="signal peptide" evidence="13">
    <location>
        <begin position="1"/>
        <end position="27"/>
    </location>
</feature>
<comment type="subcellular location">
    <subcellularLocation>
        <location evidence="1 11">Cell outer membrane</location>
        <topology evidence="1 11">Multi-pass membrane protein</topology>
    </subcellularLocation>
</comment>
<dbReference type="Pfam" id="PF07715">
    <property type="entry name" value="Plug"/>
    <property type="match status" value="1"/>
</dbReference>
<evidence type="ECO:0000256" key="10">
    <source>
        <dbReference type="ARBA" id="ARBA00023237"/>
    </source>
</evidence>
<dbReference type="Gene3D" id="2.40.170.20">
    <property type="entry name" value="TonB-dependent receptor, beta-barrel domain"/>
    <property type="match status" value="1"/>
</dbReference>
<dbReference type="InterPro" id="IPR000531">
    <property type="entry name" value="Beta-barrel_TonB"/>
</dbReference>
<evidence type="ECO:0000256" key="11">
    <source>
        <dbReference type="PROSITE-ProRule" id="PRU01360"/>
    </source>
</evidence>
<feature type="domain" description="TonB-dependent receptor-like beta-barrel" evidence="14">
    <location>
        <begin position="299"/>
        <end position="714"/>
    </location>
</feature>
<evidence type="ECO:0000256" key="6">
    <source>
        <dbReference type="ARBA" id="ARBA00023004"/>
    </source>
</evidence>
<dbReference type="InterPro" id="IPR012910">
    <property type="entry name" value="Plug_dom"/>
</dbReference>
<dbReference type="PANTHER" id="PTHR32552">
    <property type="entry name" value="FERRICHROME IRON RECEPTOR-RELATED"/>
    <property type="match status" value="1"/>
</dbReference>
<evidence type="ECO:0000256" key="5">
    <source>
        <dbReference type="ARBA" id="ARBA00022692"/>
    </source>
</evidence>
<evidence type="ECO:0000256" key="12">
    <source>
        <dbReference type="RuleBase" id="RU003357"/>
    </source>
</evidence>
<keyword evidence="7" id="KW-0406">Ion transport</keyword>
<name>A0A7Y9XT47_9SPHN</name>
<evidence type="ECO:0000313" key="16">
    <source>
        <dbReference type="EMBL" id="NYH94060.1"/>
    </source>
</evidence>
<dbReference type="RefSeq" id="WP_179406016.1">
    <property type="nucleotide sequence ID" value="NZ_BMGF01000001.1"/>
</dbReference>
<feature type="domain" description="TonB-dependent receptor plug" evidence="15">
    <location>
        <begin position="66"/>
        <end position="175"/>
    </location>
</feature>
<dbReference type="EMBL" id="JACBZF010000001">
    <property type="protein sequence ID" value="NYH94060.1"/>
    <property type="molecule type" value="Genomic_DNA"/>
</dbReference>
<keyword evidence="16" id="KW-0675">Receptor</keyword>
<dbReference type="PANTHER" id="PTHR32552:SF81">
    <property type="entry name" value="TONB-DEPENDENT OUTER MEMBRANE RECEPTOR"/>
    <property type="match status" value="1"/>
</dbReference>
<keyword evidence="5 11" id="KW-0812">Transmembrane</keyword>